<dbReference type="EMBL" id="SMCQ01000014">
    <property type="protein sequence ID" value="TCV97877.1"/>
    <property type="molecule type" value="Genomic_DNA"/>
</dbReference>
<dbReference type="Proteomes" id="UP000295515">
    <property type="component" value="Unassembled WGS sequence"/>
</dbReference>
<gene>
    <name evidence="1" type="ORF">EDD60_11443</name>
</gene>
<comment type="caution">
    <text evidence="1">The sequence shown here is derived from an EMBL/GenBank/DDBJ whole genome shotgun (WGS) entry which is preliminary data.</text>
</comment>
<reference evidence="1 2" key="1">
    <citation type="submission" date="2019-03" db="EMBL/GenBank/DDBJ databases">
        <title>Genomic Encyclopedia of Type Strains, Phase IV (KMG-IV): sequencing the most valuable type-strain genomes for metagenomic binning, comparative biology and taxonomic classification.</title>
        <authorList>
            <person name="Goeker M."/>
        </authorList>
    </citation>
    <scope>NUCLEOTIDE SEQUENCE [LARGE SCALE GENOMIC DNA]</scope>
    <source>
        <strain evidence="1 2">DSM 29487</strain>
    </source>
</reference>
<evidence type="ECO:0000313" key="1">
    <source>
        <dbReference type="EMBL" id="TCV97877.1"/>
    </source>
</evidence>
<keyword evidence="2" id="KW-1185">Reference proteome</keyword>
<dbReference type="GeneID" id="98915781"/>
<evidence type="ECO:0000313" key="2">
    <source>
        <dbReference type="Proteomes" id="UP000295515"/>
    </source>
</evidence>
<organism evidence="1 2">
    <name type="scientific">Longibaculum muris</name>
    <dbReference type="NCBI Taxonomy" id="1796628"/>
    <lineage>
        <taxon>Bacteria</taxon>
        <taxon>Bacillati</taxon>
        <taxon>Bacillota</taxon>
        <taxon>Erysipelotrichia</taxon>
        <taxon>Erysipelotrichales</taxon>
        <taxon>Coprobacillaceae</taxon>
        <taxon>Longibaculum</taxon>
    </lineage>
</organism>
<sequence length="87" mass="10146">MATVVHFNMLVEINQLLKDNGIEYSIHSIGACTCAGLRLRQDGKSYPLQKIIDLINRYLENKWMKVIPKDDDPLYLQVVSKFEYEKE</sequence>
<dbReference type="AlphaFoldDB" id="A0A4R3YXF9"/>
<name>A0A4R3YXF9_9FIRM</name>
<proteinExistence type="predicted"/>
<protein>
    <submittedName>
        <fullName evidence="1">Uncharacterized protein</fullName>
    </submittedName>
</protein>
<dbReference type="RefSeq" id="WP_066444870.1">
    <property type="nucleotide sequence ID" value="NZ_JANKBF010000004.1"/>
</dbReference>
<accession>A0A4R3YXF9</accession>